<dbReference type="EMBL" id="JADBJN010000002">
    <property type="protein sequence ID" value="KAG5676102.1"/>
    <property type="molecule type" value="Genomic_DNA"/>
</dbReference>
<dbReference type="OrthoDB" id="10458531at2759"/>
<evidence type="ECO:0000256" key="1">
    <source>
        <dbReference type="SAM" id="SignalP"/>
    </source>
</evidence>
<accession>A0A9J6C3J5</accession>
<reference evidence="2" key="1">
    <citation type="submission" date="2021-03" db="EMBL/GenBank/DDBJ databases">
        <title>Chromosome level genome of the anhydrobiotic midge Polypedilum vanderplanki.</title>
        <authorList>
            <person name="Yoshida Y."/>
            <person name="Kikawada T."/>
            <person name="Gusev O."/>
        </authorList>
    </citation>
    <scope>NUCLEOTIDE SEQUENCE</scope>
    <source>
        <strain evidence="2">NIAS01</strain>
        <tissue evidence="2">Whole body or cell culture</tissue>
    </source>
</reference>
<name>A0A9J6C3J5_POLVA</name>
<organism evidence="2 3">
    <name type="scientific">Polypedilum vanderplanki</name>
    <name type="common">Sleeping chironomid midge</name>
    <dbReference type="NCBI Taxonomy" id="319348"/>
    <lineage>
        <taxon>Eukaryota</taxon>
        <taxon>Metazoa</taxon>
        <taxon>Ecdysozoa</taxon>
        <taxon>Arthropoda</taxon>
        <taxon>Hexapoda</taxon>
        <taxon>Insecta</taxon>
        <taxon>Pterygota</taxon>
        <taxon>Neoptera</taxon>
        <taxon>Endopterygota</taxon>
        <taxon>Diptera</taxon>
        <taxon>Nematocera</taxon>
        <taxon>Chironomoidea</taxon>
        <taxon>Chironomidae</taxon>
        <taxon>Chironominae</taxon>
        <taxon>Polypedilum</taxon>
        <taxon>Polypedilum</taxon>
    </lineage>
</organism>
<sequence>MLKVILVIFSFIIYSESKIYLNSVVTNRDLKRSNLSSVVFDDFFINTTFTVFSNFSKLLLTFTFSIPKDERDKNYDFTLIHYTIQSCKISQGSRANFIVKMLMDGNDFAQIFKCPMLAGTYGFYNFKPNDKFLPQVLLGKNRIRFQLLVKVDAKILNSKNASVWLFTFKIQGEIKNS</sequence>
<dbReference type="AlphaFoldDB" id="A0A9J6C3J5"/>
<dbReference type="Proteomes" id="UP001107558">
    <property type="component" value="Chromosome 2"/>
</dbReference>
<proteinExistence type="predicted"/>
<feature type="signal peptide" evidence="1">
    <location>
        <begin position="1"/>
        <end position="17"/>
    </location>
</feature>
<gene>
    <name evidence="2" type="ORF">PVAND_005956</name>
</gene>
<keyword evidence="1" id="KW-0732">Signal</keyword>
<keyword evidence="3" id="KW-1185">Reference proteome</keyword>
<protein>
    <submittedName>
        <fullName evidence="2">Uncharacterized protein</fullName>
    </submittedName>
</protein>
<evidence type="ECO:0000313" key="2">
    <source>
        <dbReference type="EMBL" id="KAG5676102.1"/>
    </source>
</evidence>
<feature type="chain" id="PRO_5039894463" evidence="1">
    <location>
        <begin position="18"/>
        <end position="177"/>
    </location>
</feature>
<comment type="caution">
    <text evidence="2">The sequence shown here is derived from an EMBL/GenBank/DDBJ whole genome shotgun (WGS) entry which is preliminary data.</text>
</comment>
<evidence type="ECO:0000313" key="3">
    <source>
        <dbReference type="Proteomes" id="UP001107558"/>
    </source>
</evidence>